<evidence type="ECO:0000313" key="2">
    <source>
        <dbReference type="Proteomes" id="UP000887567"/>
    </source>
</evidence>
<dbReference type="OrthoDB" id="5962596at2759"/>
<dbReference type="AlphaFoldDB" id="A0A913X561"/>
<evidence type="ECO:0000313" key="1">
    <source>
        <dbReference type="EnsemblMetazoa" id="XP_020899141.1"/>
    </source>
</evidence>
<dbReference type="EnsemblMetazoa" id="XM_021043482.2">
    <property type="protein sequence ID" value="XP_020899141.1"/>
    <property type="gene ID" value="LOC114574224"/>
</dbReference>
<accession>A0A913X561</accession>
<organism evidence="1 2">
    <name type="scientific">Exaiptasia diaphana</name>
    <name type="common">Tropical sea anemone</name>
    <name type="synonym">Aiptasia pulchella</name>
    <dbReference type="NCBI Taxonomy" id="2652724"/>
    <lineage>
        <taxon>Eukaryota</taxon>
        <taxon>Metazoa</taxon>
        <taxon>Cnidaria</taxon>
        <taxon>Anthozoa</taxon>
        <taxon>Hexacorallia</taxon>
        <taxon>Actiniaria</taxon>
        <taxon>Aiptasiidae</taxon>
        <taxon>Exaiptasia</taxon>
    </lineage>
</organism>
<dbReference type="GeneID" id="114574224"/>
<dbReference type="Proteomes" id="UP000887567">
    <property type="component" value="Unplaced"/>
</dbReference>
<dbReference type="KEGG" id="epa:114574224"/>
<name>A0A913X561_EXADI</name>
<protein>
    <submittedName>
        <fullName evidence="1">Uncharacterized protein</fullName>
    </submittedName>
</protein>
<reference evidence="1" key="1">
    <citation type="submission" date="2022-11" db="UniProtKB">
        <authorList>
            <consortium name="EnsemblMetazoa"/>
        </authorList>
    </citation>
    <scope>IDENTIFICATION</scope>
</reference>
<proteinExistence type="predicted"/>
<keyword evidence="2" id="KW-1185">Reference proteome</keyword>
<dbReference type="RefSeq" id="XP_020899141.1">
    <property type="nucleotide sequence ID" value="XM_021043482.2"/>
</dbReference>
<sequence>MASCQEGLRVTLSIFSGRPDPSWHITPSNEHYEKITTLLNDAKKAGYLRRMHEMPSRLGYRGFVVGENLVIGQETNELQKLLVCSAPDNVVSSPLKEKILAALADNSS</sequence>